<gene>
    <name evidence="1" type="ORF">B296_00059250</name>
</gene>
<dbReference type="AlphaFoldDB" id="A0A426XIJ9"/>
<accession>A0A426XIJ9</accession>
<comment type="caution">
    <text evidence="1">The sequence shown here is derived from an EMBL/GenBank/DDBJ whole genome shotgun (WGS) entry which is preliminary data.</text>
</comment>
<organism evidence="1 2">
    <name type="scientific">Ensete ventricosum</name>
    <name type="common">Abyssinian banana</name>
    <name type="synonym">Musa ensete</name>
    <dbReference type="NCBI Taxonomy" id="4639"/>
    <lineage>
        <taxon>Eukaryota</taxon>
        <taxon>Viridiplantae</taxon>
        <taxon>Streptophyta</taxon>
        <taxon>Embryophyta</taxon>
        <taxon>Tracheophyta</taxon>
        <taxon>Spermatophyta</taxon>
        <taxon>Magnoliopsida</taxon>
        <taxon>Liliopsida</taxon>
        <taxon>Zingiberales</taxon>
        <taxon>Musaceae</taxon>
        <taxon>Ensete</taxon>
    </lineage>
</organism>
<feature type="non-terminal residue" evidence="1">
    <location>
        <position position="1"/>
    </location>
</feature>
<name>A0A426XIJ9_ENSVE</name>
<protein>
    <submittedName>
        <fullName evidence="1">Uncharacterized protein</fullName>
    </submittedName>
</protein>
<proteinExistence type="predicted"/>
<reference evidence="1 2" key="1">
    <citation type="journal article" date="2014" name="Agronomy (Basel)">
        <title>A Draft Genome Sequence for Ensete ventricosum, the Drought-Tolerant Tree Against Hunger.</title>
        <authorList>
            <person name="Harrison J."/>
            <person name="Moore K.A."/>
            <person name="Paszkiewicz K."/>
            <person name="Jones T."/>
            <person name="Grant M."/>
            <person name="Ambacheew D."/>
            <person name="Muzemil S."/>
            <person name="Studholme D.J."/>
        </authorList>
    </citation>
    <scope>NUCLEOTIDE SEQUENCE [LARGE SCALE GENOMIC DNA]</scope>
</reference>
<evidence type="ECO:0000313" key="1">
    <source>
        <dbReference type="EMBL" id="RRT39307.1"/>
    </source>
</evidence>
<sequence>RYALFSSPHADEKSSRLLPTQVRRSCQRFPLFLIASYKEKAMRRRLWRRSCCLTRFSSFAVSSQGSPVADISDSQVAASQLEGGTVRSSPSSSPSFSCFFPRCSQSQPG</sequence>
<dbReference type="EMBL" id="AMZH03020300">
    <property type="protein sequence ID" value="RRT39307.1"/>
    <property type="molecule type" value="Genomic_DNA"/>
</dbReference>
<dbReference type="Proteomes" id="UP000287651">
    <property type="component" value="Unassembled WGS sequence"/>
</dbReference>
<evidence type="ECO:0000313" key="2">
    <source>
        <dbReference type="Proteomes" id="UP000287651"/>
    </source>
</evidence>